<gene>
    <name evidence="2" type="ORF">PSON_ATCC_30995.1.T1460028</name>
</gene>
<sequence>MSSTILLKTYKLLFFKKIQSYKNQLKLILYPTITFALFLFGHSNNIVN</sequence>
<keyword evidence="3" id="KW-1185">Reference proteome</keyword>
<dbReference type="AlphaFoldDB" id="A0A8S1R8U4"/>
<protein>
    <submittedName>
        <fullName evidence="2">Uncharacterized protein</fullName>
    </submittedName>
</protein>
<accession>A0A8S1R8U4</accession>
<evidence type="ECO:0000256" key="1">
    <source>
        <dbReference type="SAM" id="Phobius"/>
    </source>
</evidence>
<comment type="caution">
    <text evidence="2">The sequence shown here is derived from an EMBL/GenBank/DDBJ whole genome shotgun (WGS) entry which is preliminary data.</text>
</comment>
<reference evidence="2" key="1">
    <citation type="submission" date="2021-01" db="EMBL/GenBank/DDBJ databases">
        <authorList>
            <consortium name="Genoscope - CEA"/>
            <person name="William W."/>
        </authorList>
    </citation>
    <scope>NUCLEOTIDE SEQUENCE</scope>
</reference>
<keyword evidence="1" id="KW-0472">Membrane</keyword>
<evidence type="ECO:0000313" key="3">
    <source>
        <dbReference type="Proteomes" id="UP000692954"/>
    </source>
</evidence>
<dbReference type="EMBL" id="CAJJDN010000146">
    <property type="protein sequence ID" value="CAD8123602.1"/>
    <property type="molecule type" value="Genomic_DNA"/>
</dbReference>
<organism evidence="2 3">
    <name type="scientific">Paramecium sonneborni</name>
    <dbReference type="NCBI Taxonomy" id="65129"/>
    <lineage>
        <taxon>Eukaryota</taxon>
        <taxon>Sar</taxon>
        <taxon>Alveolata</taxon>
        <taxon>Ciliophora</taxon>
        <taxon>Intramacronucleata</taxon>
        <taxon>Oligohymenophorea</taxon>
        <taxon>Peniculida</taxon>
        <taxon>Parameciidae</taxon>
        <taxon>Paramecium</taxon>
    </lineage>
</organism>
<keyword evidence="1" id="KW-0812">Transmembrane</keyword>
<feature type="transmembrane region" description="Helical" evidence="1">
    <location>
        <begin position="27"/>
        <end position="47"/>
    </location>
</feature>
<keyword evidence="1" id="KW-1133">Transmembrane helix</keyword>
<proteinExistence type="predicted"/>
<name>A0A8S1R8U4_9CILI</name>
<dbReference type="Proteomes" id="UP000692954">
    <property type="component" value="Unassembled WGS sequence"/>
</dbReference>
<evidence type="ECO:0000313" key="2">
    <source>
        <dbReference type="EMBL" id="CAD8123602.1"/>
    </source>
</evidence>